<gene>
    <name evidence="8" type="ORF">N7498_005299</name>
</gene>
<dbReference type="InterPro" id="IPR002344">
    <property type="entry name" value="Lupus_La"/>
</dbReference>
<dbReference type="InterPro" id="IPR012677">
    <property type="entry name" value="Nucleotide-bd_a/b_plait_sf"/>
</dbReference>
<name>A0A9W9MN51_9EURO</name>
<feature type="compositionally biased region" description="Basic and acidic residues" evidence="5">
    <location>
        <begin position="360"/>
        <end position="379"/>
    </location>
</feature>
<evidence type="ECO:0000256" key="3">
    <source>
        <dbReference type="ARBA" id="ARBA00023242"/>
    </source>
</evidence>
<dbReference type="SMART" id="SM00360">
    <property type="entry name" value="RRM"/>
    <property type="match status" value="1"/>
</dbReference>
<feature type="compositionally biased region" description="Polar residues" evidence="5">
    <location>
        <begin position="7"/>
        <end position="18"/>
    </location>
</feature>
<dbReference type="PROSITE" id="PS50961">
    <property type="entry name" value="HTH_LA"/>
    <property type="match status" value="1"/>
</dbReference>
<dbReference type="GO" id="GO:0005634">
    <property type="term" value="C:nucleus"/>
    <property type="evidence" value="ECO:0007669"/>
    <property type="project" value="UniProtKB-SubCell"/>
</dbReference>
<dbReference type="Pfam" id="PF05383">
    <property type="entry name" value="La"/>
    <property type="match status" value="1"/>
</dbReference>
<evidence type="ECO:0000259" key="7">
    <source>
        <dbReference type="PROSITE" id="PS50961"/>
    </source>
</evidence>
<dbReference type="PROSITE" id="PS50102">
    <property type="entry name" value="RRM"/>
    <property type="match status" value="1"/>
</dbReference>
<dbReference type="SUPFAM" id="SSF54928">
    <property type="entry name" value="RNA-binding domain, RBD"/>
    <property type="match status" value="1"/>
</dbReference>
<feature type="compositionally biased region" description="Polar residues" evidence="5">
    <location>
        <begin position="74"/>
        <end position="84"/>
    </location>
</feature>
<dbReference type="AlphaFoldDB" id="A0A9W9MN51"/>
<dbReference type="InterPro" id="IPR036390">
    <property type="entry name" value="WH_DNA-bd_sf"/>
</dbReference>
<evidence type="ECO:0000256" key="5">
    <source>
        <dbReference type="SAM" id="MobiDB-lite"/>
    </source>
</evidence>
<feature type="domain" description="RRM" evidence="6">
    <location>
        <begin position="194"/>
        <end position="276"/>
    </location>
</feature>
<organism evidence="8 9">
    <name type="scientific">Penicillium cinerascens</name>
    <dbReference type="NCBI Taxonomy" id="70096"/>
    <lineage>
        <taxon>Eukaryota</taxon>
        <taxon>Fungi</taxon>
        <taxon>Dikarya</taxon>
        <taxon>Ascomycota</taxon>
        <taxon>Pezizomycotina</taxon>
        <taxon>Eurotiomycetes</taxon>
        <taxon>Eurotiomycetidae</taxon>
        <taxon>Eurotiales</taxon>
        <taxon>Aspergillaceae</taxon>
        <taxon>Penicillium</taxon>
    </lineage>
</organism>
<feature type="compositionally biased region" description="Basic and acidic residues" evidence="5">
    <location>
        <begin position="50"/>
        <end position="69"/>
    </location>
</feature>
<dbReference type="CDD" id="cd08029">
    <property type="entry name" value="LA_like_fungal"/>
    <property type="match status" value="1"/>
</dbReference>
<keyword evidence="3" id="KW-0539">Nucleus</keyword>
<evidence type="ECO:0000313" key="8">
    <source>
        <dbReference type="EMBL" id="KAJ5204420.1"/>
    </source>
</evidence>
<keyword evidence="2 4" id="KW-0694">RNA-binding</keyword>
<feature type="region of interest" description="Disordered" evidence="5">
    <location>
        <begin position="283"/>
        <end position="379"/>
    </location>
</feature>
<reference evidence="8" key="2">
    <citation type="journal article" date="2023" name="IMA Fungus">
        <title>Comparative genomic study of the Penicillium genus elucidates a diverse pangenome and 15 lateral gene transfer events.</title>
        <authorList>
            <person name="Petersen C."/>
            <person name="Sorensen T."/>
            <person name="Nielsen M.R."/>
            <person name="Sondergaard T.E."/>
            <person name="Sorensen J.L."/>
            <person name="Fitzpatrick D.A."/>
            <person name="Frisvad J.C."/>
            <person name="Nielsen K.L."/>
        </authorList>
    </citation>
    <scope>NUCLEOTIDE SEQUENCE</scope>
    <source>
        <strain evidence="8">IBT 15544</strain>
    </source>
</reference>
<dbReference type="Gene3D" id="1.10.10.10">
    <property type="entry name" value="Winged helix-like DNA-binding domain superfamily/Winged helix DNA-binding domain"/>
    <property type="match status" value="1"/>
</dbReference>
<dbReference type="GO" id="GO:0006396">
    <property type="term" value="P:RNA processing"/>
    <property type="evidence" value="ECO:0007669"/>
    <property type="project" value="InterPro"/>
</dbReference>
<dbReference type="Proteomes" id="UP001150904">
    <property type="component" value="Unassembled WGS sequence"/>
</dbReference>
<dbReference type="InterPro" id="IPR006630">
    <property type="entry name" value="La_HTH"/>
</dbReference>
<feature type="domain" description="HTH La-type RNA-binding" evidence="7">
    <location>
        <begin position="85"/>
        <end position="175"/>
    </location>
</feature>
<dbReference type="InterPro" id="IPR035979">
    <property type="entry name" value="RBD_domain_sf"/>
</dbReference>
<dbReference type="CDD" id="cd12291">
    <property type="entry name" value="RRM1_La"/>
    <property type="match status" value="1"/>
</dbReference>
<dbReference type="SMART" id="SM00715">
    <property type="entry name" value="LA"/>
    <property type="match status" value="1"/>
</dbReference>
<feature type="compositionally biased region" description="Basic and acidic residues" evidence="5">
    <location>
        <begin position="315"/>
        <end position="348"/>
    </location>
</feature>
<evidence type="ECO:0000256" key="1">
    <source>
        <dbReference type="ARBA" id="ARBA00004123"/>
    </source>
</evidence>
<dbReference type="OrthoDB" id="439993at2759"/>
<reference evidence="8" key="1">
    <citation type="submission" date="2022-12" db="EMBL/GenBank/DDBJ databases">
        <authorList>
            <person name="Petersen C."/>
        </authorList>
    </citation>
    <scope>NUCLEOTIDE SEQUENCE</scope>
    <source>
        <strain evidence="8">IBT 15544</strain>
    </source>
</reference>
<dbReference type="InterPro" id="IPR045180">
    <property type="entry name" value="La_dom_prot"/>
</dbReference>
<comment type="caution">
    <text evidence="8">The sequence shown here is derived from an EMBL/GenBank/DDBJ whole genome shotgun (WGS) entry which is preliminary data.</text>
</comment>
<dbReference type="Gene3D" id="3.30.70.330">
    <property type="match status" value="1"/>
</dbReference>
<sequence>MSEEQKTTVNAESAQDVQNVLAELKEEKPSTENAGQEDANEARIVAEAAKLGEKSEQSEEKSQQREQRPYQRGNKVNNSKFDPSTQKETDDPVEIRKQVEFYFSDSNLPMDKFLFSKVGGSTNNAVPLSILHSFKRMRRFQPFSAIVEALKSSETLELVDNDSAVKRKVPLPESVSQEHNTDAIKVFEDKAMPRSIYAKGFGRFGSEEPTTQLDIEAFFEPYGPIKAVRLRRTNDKVFKGSVFVEFEDEEKQKAFLALDPKPQWKGEDLTIKSKKQYCDEKVEEIKAGKVHPSANRGRGGRGRGGRGRGGRGGRGGRDRNNERDWRDRRNDDQKNGFQESREAQKDSRGVPVVQSTGQKRSADGEANGDRAAKKVDAKE</sequence>
<dbReference type="EMBL" id="JAPQKR010000012">
    <property type="protein sequence ID" value="KAJ5204420.1"/>
    <property type="molecule type" value="Genomic_DNA"/>
</dbReference>
<feature type="region of interest" description="Disordered" evidence="5">
    <location>
        <begin position="1"/>
        <end position="93"/>
    </location>
</feature>
<protein>
    <submittedName>
        <fullName evidence="8">RNA-binding La domain protein</fullName>
    </submittedName>
</protein>
<evidence type="ECO:0000256" key="4">
    <source>
        <dbReference type="PROSITE-ProRule" id="PRU00332"/>
    </source>
</evidence>
<evidence type="ECO:0000313" key="9">
    <source>
        <dbReference type="Proteomes" id="UP001150904"/>
    </source>
</evidence>
<dbReference type="InterPro" id="IPR000504">
    <property type="entry name" value="RRM_dom"/>
</dbReference>
<comment type="subcellular location">
    <subcellularLocation>
        <location evidence="1">Nucleus</location>
    </subcellularLocation>
</comment>
<dbReference type="SUPFAM" id="SSF46785">
    <property type="entry name" value="Winged helix' DNA-binding domain"/>
    <property type="match status" value="1"/>
</dbReference>
<keyword evidence="9" id="KW-1185">Reference proteome</keyword>
<evidence type="ECO:0000256" key="2">
    <source>
        <dbReference type="ARBA" id="ARBA00022884"/>
    </source>
</evidence>
<dbReference type="Pfam" id="PF00076">
    <property type="entry name" value="RRM_1"/>
    <property type="match status" value="1"/>
</dbReference>
<feature type="compositionally biased region" description="Basic residues" evidence="5">
    <location>
        <begin position="298"/>
        <end position="311"/>
    </location>
</feature>
<accession>A0A9W9MN51</accession>
<dbReference type="InterPro" id="IPR036388">
    <property type="entry name" value="WH-like_DNA-bd_sf"/>
</dbReference>
<dbReference type="GeneID" id="83179662"/>
<dbReference type="GO" id="GO:1990904">
    <property type="term" value="C:ribonucleoprotein complex"/>
    <property type="evidence" value="ECO:0007669"/>
    <property type="project" value="InterPro"/>
</dbReference>
<dbReference type="PRINTS" id="PR00302">
    <property type="entry name" value="LUPUSLA"/>
</dbReference>
<dbReference type="RefSeq" id="XP_058308899.1">
    <property type="nucleotide sequence ID" value="XM_058452361.1"/>
</dbReference>
<dbReference type="PANTHER" id="PTHR22792">
    <property type="entry name" value="LUPUS LA PROTEIN-RELATED"/>
    <property type="match status" value="1"/>
</dbReference>
<dbReference type="GO" id="GO:0003729">
    <property type="term" value="F:mRNA binding"/>
    <property type="evidence" value="ECO:0007669"/>
    <property type="project" value="TreeGrafter"/>
</dbReference>
<evidence type="ECO:0000259" key="6">
    <source>
        <dbReference type="PROSITE" id="PS50102"/>
    </source>
</evidence>
<proteinExistence type="predicted"/>
<dbReference type="PANTHER" id="PTHR22792:SF140">
    <property type="entry name" value="ACHILLES, ISOFORM A"/>
    <property type="match status" value="1"/>
</dbReference>